<protein>
    <submittedName>
        <fullName evidence="2">Uncharacterized protein</fullName>
    </submittedName>
</protein>
<feature type="non-terminal residue" evidence="2">
    <location>
        <position position="33"/>
    </location>
</feature>
<reference evidence="2" key="1">
    <citation type="submission" date="2020-02" db="EMBL/GenBank/DDBJ databases">
        <authorList>
            <person name="Meier V. D."/>
        </authorList>
    </citation>
    <scope>NUCLEOTIDE SEQUENCE</scope>
    <source>
        <strain evidence="2">AVDCRST_MAG13</strain>
    </source>
</reference>
<dbReference type="EMBL" id="CADCVO010000605">
    <property type="protein sequence ID" value="CAA9528120.1"/>
    <property type="molecule type" value="Genomic_DNA"/>
</dbReference>
<gene>
    <name evidence="2" type="ORF">AVDCRST_MAG13-3917</name>
</gene>
<organism evidence="2">
    <name type="scientific">uncultured Solirubrobacteraceae bacterium</name>
    <dbReference type="NCBI Taxonomy" id="1162706"/>
    <lineage>
        <taxon>Bacteria</taxon>
        <taxon>Bacillati</taxon>
        <taxon>Actinomycetota</taxon>
        <taxon>Thermoleophilia</taxon>
        <taxon>Solirubrobacterales</taxon>
        <taxon>Solirubrobacteraceae</taxon>
        <taxon>environmental samples</taxon>
    </lineage>
</organism>
<sequence length="33" mass="3557">EAPRRRAGPEGPRRPADGQGPHRDPQAAVRQGL</sequence>
<feature type="region of interest" description="Disordered" evidence="1">
    <location>
        <begin position="1"/>
        <end position="33"/>
    </location>
</feature>
<proteinExistence type="predicted"/>
<feature type="compositionally biased region" description="Basic and acidic residues" evidence="1">
    <location>
        <begin position="1"/>
        <end position="25"/>
    </location>
</feature>
<evidence type="ECO:0000256" key="1">
    <source>
        <dbReference type="SAM" id="MobiDB-lite"/>
    </source>
</evidence>
<accession>A0A6J4TMZ6</accession>
<evidence type="ECO:0000313" key="2">
    <source>
        <dbReference type="EMBL" id="CAA9528120.1"/>
    </source>
</evidence>
<name>A0A6J4TMZ6_9ACTN</name>
<feature type="non-terminal residue" evidence="2">
    <location>
        <position position="1"/>
    </location>
</feature>
<dbReference type="AlphaFoldDB" id="A0A6J4TMZ6"/>